<dbReference type="Pfam" id="PF11322">
    <property type="entry name" value="DUF3124"/>
    <property type="match status" value="1"/>
</dbReference>
<dbReference type="STRING" id="883.DvMF_1206"/>
<protein>
    <recommendedName>
        <fullName evidence="2">DUF3124 domain-containing protein</fullName>
    </recommendedName>
</protein>
<organism evidence="1">
    <name type="scientific">Nitratidesulfovibrio vulgaris (strain DSM 19637 / Miyazaki F)</name>
    <name type="common">Desulfovibrio vulgaris</name>
    <dbReference type="NCBI Taxonomy" id="883"/>
    <lineage>
        <taxon>Bacteria</taxon>
        <taxon>Pseudomonadati</taxon>
        <taxon>Thermodesulfobacteriota</taxon>
        <taxon>Desulfovibrionia</taxon>
        <taxon>Desulfovibrionales</taxon>
        <taxon>Desulfovibrionaceae</taxon>
        <taxon>Nitratidesulfovibrio</taxon>
    </lineage>
</organism>
<gene>
    <name evidence="1" type="ordered locus">DvMF_1206</name>
</gene>
<dbReference type="EMBL" id="CP001197">
    <property type="protein sequence ID" value="ACL08157.1"/>
    <property type="molecule type" value="Genomic_DNA"/>
</dbReference>
<accession>B8DKJ5</accession>
<name>B8DKJ5_NITV9</name>
<dbReference type="InterPro" id="IPR021471">
    <property type="entry name" value="DUF3124"/>
</dbReference>
<dbReference type="HOGENOM" id="CLU_112039_2_0_7"/>
<evidence type="ECO:0008006" key="2">
    <source>
        <dbReference type="Google" id="ProtNLM"/>
    </source>
</evidence>
<dbReference type="AlphaFoldDB" id="B8DKJ5"/>
<sequence length="198" mass="20958">MSQLSRSSRVSAPCPMAARMRGIALRVTACLALCCGLAALPVPTQPRAASTRPVQSALAFLPGEARAEMAVGQTIYVPVYSSVVYGNRGRTLNITTMLSVRNTDQRVPITLMEVRYVDEHGQTVRSYLDGPRQLPPLGSAQFVVEESDTLGGAGPAFIVVWRAAAQVSQPLAQGVMIGTVSSQGISFITEGRVIGGVK</sequence>
<dbReference type="eggNOG" id="ENOG5032TD0">
    <property type="taxonomic scope" value="Bacteria"/>
</dbReference>
<proteinExistence type="predicted"/>
<reference evidence="1" key="1">
    <citation type="submission" date="2008-10" db="EMBL/GenBank/DDBJ databases">
        <title>Complete sequence of Desulfovibrio vulgaris str. 'Miyazaki F'.</title>
        <authorList>
            <person name="Lucas S."/>
            <person name="Copeland A."/>
            <person name="Lapidus A."/>
            <person name="Glavina del Rio T."/>
            <person name="Dalin E."/>
            <person name="Tice H."/>
            <person name="Bruce D."/>
            <person name="Goodwin L."/>
            <person name="Pitluck S."/>
            <person name="Sims D."/>
            <person name="Brettin T."/>
            <person name="Detter J.C."/>
            <person name="Han C."/>
            <person name="Larimer F."/>
            <person name="Land M."/>
            <person name="Hauser L."/>
            <person name="Kyrpides N."/>
            <person name="Mikhailova N."/>
            <person name="Hazen T.C."/>
            <person name="Richardson P."/>
        </authorList>
    </citation>
    <scope>NUCLEOTIDE SEQUENCE</scope>
    <source>
        <strain evidence="1">Miyazaki F</strain>
    </source>
</reference>
<dbReference type="KEGG" id="dvm:DvMF_1206"/>
<evidence type="ECO:0000313" key="1">
    <source>
        <dbReference type="EMBL" id="ACL08157.1"/>
    </source>
</evidence>